<keyword evidence="1" id="KW-0863">Zinc-finger</keyword>
<dbReference type="PROSITE" id="PS50158">
    <property type="entry name" value="ZF_CCHC"/>
    <property type="match status" value="2"/>
</dbReference>
<keyword evidence="1" id="KW-0862">Zinc</keyword>
<reference evidence="4" key="1">
    <citation type="journal article" date="2019" name="Sci. Rep.">
        <title>Draft genome of Tanacetum cinerariifolium, the natural source of mosquito coil.</title>
        <authorList>
            <person name="Yamashiro T."/>
            <person name="Shiraishi A."/>
            <person name="Satake H."/>
            <person name="Nakayama K."/>
        </authorList>
    </citation>
    <scope>NUCLEOTIDE SEQUENCE</scope>
</reference>
<dbReference type="SMART" id="SM00343">
    <property type="entry name" value="ZnF_C2HC"/>
    <property type="match status" value="3"/>
</dbReference>
<dbReference type="GO" id="GO:0008270">
    <property type="term" value="F:zinc ion binding"/>
    <property type="evidence" value="ECO:0007669"/>
    <property type="project" value="UniProtKB-KW"/>
</dbReference>
<feature type="domain" description="CCHC-type" evidence="3">
    <location>
        <begin position="314"/>
        <end position="327"/>
    </location>
</feature>
<feature type="region of interest" description="Disordered" evidence="2">
    <location>
        <begin position="292"/>
        <end position="311"/>
    </location>
</feature>
<dbReference type="Gene3D" id="4.10.60.10">
    <property type="entry name" value="Zinc finger, CCHC-type"/>
    <property type="match status" value="1"/>
</dbReference>
<accession>A0A699K2T3</accession>
<dbReference type="Pfam" id="PF00098">
    <property type="entry name" value="zf-CCHC"/>
    <property type="match status" value="2"/>
</dbReference>
<evidence type="ECO:0000313" key="4">
    <source>
        <dbReference type="EMBL" id="GFA73142.1"/>
    </source>
</evidence>
<feature type="compositionally biased region" description="Polar residues" evidence="2">
    <location>
        <begin position="292"/>
        <end position="304"/>
    </location>
</feature>
<dbReference type="InterPro" id="IPR001878">
    <property type="entry name" value="Znf_CCHC"/>
</dbReference>
<feature type="non-terminal residue" evidence="4">
    <location>
        <position position="1"/>
    </location>
</feature>
<sequence>YVVDSDPKEDEEDPKEDHADYPADRGDNDDDESSNDDDDHDDVEKDEEDKEEEHLALADPSDVSTDDPETMKTVNQWMSVEEIKRVVAQRVANAIEAIAIYETKTNIALKSMSQTKRQKENVAENDSTKWKWEGNHNGSSSQQNKGHKVPRVHTAWPINKKAYAGSLPLTPATAKNQRTRTCYECGSLRHYKSEVLIVKFQKRVDMIHGGDSVVHQAENKRKLDNTSKNNQNQQQPNKRQNTGRAYTAWYGEKKHYSGSKLLCSKCNYHHDGPCAPKCHKCNRVGHLARNCRSSTNDNTTNIQKGTGAGQKATCYECGNQGHYRRDCLKRKNQNHENQIKTLSPGYVVDSDPKKDENDPKEDPADYPADRGNNGDDESSNDDDDDDDVEKDEEDKEEEHLAPADPSDVSTDDLVP</sequence>
<feature type="region of interest" description="Disordered" evidence="2">
    <location>
        <begin position="218"/>
        <end position="243"/>
    </location>
</feature>
<dbReference type="AlphaFoldDB" id="A0A699K2T3"/>
<name>A0A699K2T3_TANCI</name>
<proteinExistence type="predicted"/>
<feature type="region of interest" description="Disordered" evidence="2">
    <location>
        <begin position="118"/>
        <end position="149"/>
    </location>
</feature>
<feature type="region of interest" description="Disordered" evidence="2">
    <location>
        <begin position="335"/>
        <end position="415"/>
    </location>
</feature>
<organism evidence="4">
    <name type="scientific">Tanacetum cinerariifolium</name>
    <name type="common">Dalmatian daisy</name>
    <name type="synonym">Chrysanthemum cinerariifolium</name>
    <dbReference type="NCBI Taxonomy" id="118510"/>
    <lineage>
        <taxon>Eukaryota</taxon>
        <taxon>Viridiplantae</taxon>
        <taxon>Streptophyta</taxon>
        <taxon>Embryophyta</taxon>
        <taxon>Tracheophyta</taxon>
        <taxon>Spermatophyta</taxon>
        <taxon>Magnoliopsida</taxon>
        <taxon>eudicotyledons</taxon>
        <taxon>Gunneridae</taxon>
        <taxon>Pentapetalae</taxon>
        <taxon>asterids</taxon>
        <taxon>campanulids</taxon>
        <taxon>Asterales</taxon>
        <taxon>Asteraceae</taxon>
        <taxon>Asteroideae</taxon>
        <taxon>Anthemideae</taxon>
        <taxon>Anthemidinae</taxon>
        <taxon>Tanacetum</taxon>
    </lineage>
</organism>
<feature type="compositionally biased region" description="Basic and acidic residues" evidence="2">
    <location>
        <begin position="350"/>
        <end position="363"/>
    </location>
</feature>
<comment type="caution">
    <text evidence="4">The sequence shown here is derived from an EMBL/GenBank/DDBJ whole genome shotgun (WGS) entry which is preliminary data.</text>
</comment>
<dbReference type="InterPro" id="IPR036875">
    <property type="entry name" value="Znf_CCHC_sf"/>
</dbReference>
<feature type="compositionally biased region" description="Basic and acidic residues" evidence="2">
    <location>
        <begin position="118"/>
        <end position="134"/>
    </location>
</feature>
<gene>
    <name evidence="4" type="ORF">Tci_645114</name>
</gene>
<protein>
    <recommendedName>
        <fullName evidence="3">CCHC-type domain-containing protein</fullName>
    </recommendedName>
</protein>
<keyword evidence="1" id="KW-0479">Metal-binding</keyword>
<dbReference type="EMBL" id="BKCJ010477298">
    <property type="protein sequence ID" value="GFA73142.1"/>
    <property type="molecule type" value="Genomic_DNA"/>
</dbReference>
<feature type="domain" description="CCHC-type" evidence="3">
    <location>
        <begin position="277"/>
        <end position="293"/>
    </location>
</feature>
<feature type="compositionally biased region" description="Acidic residues" evidence="2">
    <location>
        <begin position="27"/>
        <end position="51"/>
    </location>
</feature>
<evidence type="ECO:0000256" key="2">
    <source>
        <dbReference type="SAM" id="MobiDB-lite"/>
    </source>
</evidence>
<dbReference type="GO" id="GO:0003676">
    <property type="term" value="F:nucleic acid binding"/>
    <property type="evidence" value="ECO:0007669"/>
    <property type="project" value="InterPro"/>
</dbReference>
<dbReference type="SUPFAM" id="SSF57756">
    <property type="entry name" value="Retrovirus zinc finger-like domains"/>
    <property type="match status" value="1"/>
</dbReference>
<feature type="compositionally biased region" description="Low complexity" evidence="2">
    <location>
        <begin position="229"/>
        <end position="240"/>
    </location>
</feature>
<evidence type="ECO:0000256" key="1">
    <source>
        <dbReference type="PROSITE-ProRule" id="PRU00047"/>
    </source>
</evidence>
<feature type="compositionally biased region" description="Basic and acidic residues" evidence="2">
    <location>
        <begin position="15"/>
        <end position="26"/>
    </location>
</feature>
<evidence type="ECO:0000259" key="3">
    <source>
        <dbReference type="PROSITE" id="PS50158"/>
    </source>
</evidence>
<feature type="region of interest" description="Disordered" evidence="2">
    <location>
        <begin position="1"/>
        <end position="71"/>
    </location>
</feature>
<feature type="compositionally biased region" description="Acidic residues" evidence="2">
    <location>
        <begin position="374"/>
        <end position="396"/>
    </location>
</feature>